<name>A0A1H5W497_9BACT</name>
<keyword evidence="2" id="KW-1185">Reference proteome</keyword>
<dbReference type="Proteomes" id="UP000236728">
    <property type="component" value="Unassembled WGS sequence"/>
</dbReference>
<dbReference type="AlphaFoldDB" id="A0A1H5W497"/>
<accession>A0A1H5W497</accession>
<dbReference type="EMBL" id="FNVA01000002">
    <property type="protein sequence ID" value="SEF94305.1"/>
    <property type="molecule type" value="Genomic_DNA"/>
</dbReference>
<reference evidence="1 2" key="1">
    <citation type="submission" date="2016-10" db="EMBL/GenBank/DDBJ databases">
        <authorList>
            <person name="de Groot N.N."/>
        </authorList>
    </citation>
    <scope>NUCLEOTIDE SEQUENCE [LARGE SCALE GENOMIC DNA]</scope>
    <source>
        <strain evidence="1 2">DSM 22489</strain>
    </source>
</reference>
<organism evidence="1 2">
    <name type="scientific">Bryocella elongata</name>
    <dbReference type="NCBI Taxonomy" id="863522"/>
    <lineage>
        <taxon>Bacteria</taxon>
        <taxon>Pseudomonadati</taxon>
        <taxon>Acidobacteriota</taxon>
        <taxon>Terriglobia</taxon>
        <taxon>Terriglobales</taxon>
        <taxon>Acidobacteriaceae</taxon>
        <taxon>Bryocella</taxon>
    </lineage>
</organism>
<dbReference type="RefSeq" id="WP_146072054.1">
    <property type="nucleotide sequence ID" value="NZ_FNVA01000002.1"/>
</dbReference>
<sequence length="175" mass="19812">MSIFQIPLSIQDLNGVHIGTAVHELLSDPNMVRVSPLVGGGFASDRLTKFHEARSDYMLLFAKDQMTMYQGLNLYPNYVIESATMFTGMLVGHYSTDRLSVAKRSLQKLLSPLVAIGKPVTASSIREFLSRDQLRKRGYYVILTTDGKYTHSTDRHVRHFTARKTIDFQTIVRTI</sequence>
<protein>
    <submittedName>
        <fullName evidence="1">Uncharacterized protein</fullName>
    </submittedName>
</protein>
<proteinExistence type="predicted"/>
<evidence type="ECO:0000313" key="1">
    <source>
        <dbReference type="EMBL" id="SEF94305.1"/>
    </source>
</evidence>
<gene>
    <name evidence="1" type="ORF">SAMN05421819_1434</name>
</gene>
<evidence type="ECO:0000313" key="2">
    <source>
        <dbReference type="Proteomes" id="UP000236728"/>
    </source>
</evidence>